<evidence type="ECO:0000259" key="4">
    <source>
        <dbReference type="Pfam" id="PF07969"/>
    </source>
</evidence>
<evidence type="ECO:0000259" key="3">
    <source>
        <dbReference type="Pfam" id="PF01979"/>
    </source>
</evidence>
<accession>A0A2A5WAN0</accession>
<evidence type="ECO:0000313" key="6">
    <source>
        <dbReference type="Proteomes" id="UP000219329"/>
    </source>
</evidence>
<evidence type="ECO:0000256" key="1">
    <source>
        <dbReference type="ARBA" id="ARBA00001947"/>
    </source>
</evidence>
<dbReference type="InterPro" id="IPR006680">
    <property type="entry name" value="Amidohydro-rel"/>
</dbReference>
<proteinExistence type="predicted"/>
<reference evidence="5 6" key="1">
    <citation type="submission" date="2017-08" db="EMBL/GenBank/DDBJ databases">
        <title>Fine stratification of microbial communities through a metagenomic profile of the photic zone.</title>
        <authorList>
            <person name="Haro-Moreno J.M."/>
            <person name="Lopez-Perez M."/>
            <person name="De La Torre J."/>
            <person name="Picazo A."/>
            <person name="Camacho A."/>
            <person name="Rodriguez-Valera F."/>
        </authorList>
    </citation>
    <scope>NUCLEOTIDE SEQUENCE [LARGE SCALE GENOMIC DNA]</scope>
    <source>
        <strain evidence="5">MED-G28</strain>
    </source>
</reference>
<dbReference type="InterPro" id="IPR023100">
    <property type="entry name" value="D-aminoacylase_insert_dom_sf"/>
</dbReference>
<evidence type="ECO:0000256" key="2">
    <source>
        <dbReference type="SAM" id="SignalP"/>
    </source>
</evidence>
<dbReference type="NCBIfam" id="NF006560">
    <property type="entry name" value="PRK09061.1"/>
    <property type="match status" value="1"/>
</dbReference>
<dbReference type="InterPro" id="IPR013108">
    <property type="entry name" value="Amidohydro_3"/>
</dbReference>
<evidence type="ECO:0000313" key="5">
    <source>
        <dbReference type="EMBL" id="PDH33595.1"/>
    </source>
</evidence>
<comment type="cofactor">
    <cofactor evidence="1">
        <name>Zn(2+)</name>
        <dbReference type="ChEBI" id="CHEBI:29105"/>
    </cofactor>
</comment>
<dbReference type="InterPro" id="IPR050378">
    <property type="entry name" value="Metallo-dep_Hydrolases_sf"/>
</dbReference>
<feature type="domain" description="Amidohydrolase 3" evidence="4">
    <location>
        <begin position="290"/>
        <end position="487"/>
    </location>
</feature>
<sequence length="508" mass="55339">MKINRIFYLVLLLNILSIPTTFAQAAENNEEFDIVISNGRVIDPETSLDAIRDVGIQGGSIIEVSAESLAGRLVAGGELIDANGLVVSPGFIDMHAHGQSQTSANYLVHDGVTTALELEGGVYPVREWLASRENKRPINFGTSMAQGDARSLAQFSVEDRIELEDAYRSSIDNLDVFLAQYGNLLSESNYAELTLDQYIVMREELLKGLRSGAIGIGLAHQYTPGANEQEVYEVFDFAAEQDSMIFSHVRESGISAMQEVISNSILTGAALHIVHVNSMALGDIDFILSLIRSARQRGFNISTEAYPYTAASTGLGSALFDEGWQEEMGGISFEDLQWVATGERLNAETFRSYREIGGAVIIHMMEEEWIGRALSEPFVIVASDGMQFAPGAHPRSAGTFSRVLGRYVREREVLSLNEAIGKMTIMPAQRLEPVAPVMANKGRLQENADADITIFDPERIIDTATFEEGLSNSIGIEYVLVGGTIVIRGGELIEGVFPGKAIYGVGLQ</sequence>
<feature type="chain" id="PRO_5013377567" evidence="2">
    <location>
        <begin position="26"/>
        <end position="508"/>
    </location>
</feature>
<dbReference type="InterPro" id="IPR011059">
    <property type="entry name" value="Metal-dep_hydrolase_composite"/>
</dbReference>
<protein>
    <submittedName>
        <fullName evidence="5">D-glutamate deacylase</fullName>
    </submittedName>
</protein>
<gene>
    <name evidence="5" type="ORF">CNF02_07640</name>
</gene>
<feature type="signal peptide" evidence="2">
    <location>
        <begin position="1"/>
        <end position="25"/>
    </location>
</feature>
<dbReference type="PANTHER" id="PTHR11647">
    <property type="entry name" value="HYDRANTOINASE/DIHYDROPYRIMIDINASE FAMILY MEMBER"/>
    <property type="match status" value="1"/>
</dbReference>
<dbReference type="Gene3D" id="3.30.1490.130">
    <property type="entry name" value="D-aminoacylase. Domain 3"/>
    <property type="match status" value="1"/>
</dbReference>
<dbReference type="EMBL" id="NTJZ01000007">
    <property type="protein sequence ID" value="PDH33595.1"/>
    <property type="molecule type" value="Genomic_DNA"/>
</dbReference>
<dbReference type="InterPro" id="IPR032466">
    <property type="entry name" value="Metal_Hydrolase"/>
</dbReference>
<keyword evidence="2" id="KW-0732">Signal</keyword>
<dbReference type="PANTHER" id="PTHR11647:SF1">
    <property type="entry name" value="COLLAPSIN RESPONSE MEDIATOR PROTEIN"/>
    <property type="match status" value="1"/>
</dbReference>
<feature type="domain" description="Amidohydrolase-related" evidence="3">
    <location>
        <begin position="86"/>
        <end position="261"/>
    </location>
</feature>
<dbReference type="Pfam" id="PF07969">
    <property type="entry name" value="Amidohydro_3"/>
    <property type="match status" value="1"/>
</dbReference>
<dbReference type="Pfam" id="PF01979">
    <property type="entry name" value="Amidohydro_1"/>
    <property type="match status" value="1"/>
</dbReference>
<dbReference type="GO" id="GO:0016811">
    <property type="term" value="F:hydrolase activity, acting on carbon-nitrogen (but not peptide) bonds, in linear amides"/>
    <property type="evidence" value="ECO:0007669"/>
    <property type="project" value="InterPro"/>
</dbReference>
<name>A0A2A5WAN0_9GAMM</name>
<dbReference type="SUPFAM" id="SSF51338">
    <property type="entry name" value="Composite domain of metallo-dependent hydrolases"/>
    <property type="match status" value="1"/>
</dbReference>
<dbReference type="Gene3D" id="2.30.40.10">
    <property type="entry name" value="Urease, subunit C, domain 1"/>
    <property type="match status" value="1"/>
</dbReference>
<dbReference type="Proteomes" id="UP000219329">
    <property type="component" value="Unassembled WGS sequence"/>
</dbReference>
<comment type="caution">
    <text evidence="5">The sequence shown here is derived from an EMBL/GenBank/DDBJ whole genome shotgun (WGS) entry which is preliminary data.</text>
</comment>
<organism evidence="5 6">
    <name type="scientific">OM182 bacterium MED-G28</name>
    <dbReference type="NCBI Taxonomy" id="1986256"/>
    <lineage>
        <taxon>Bacteria</taxon>
        <taxon>Pseudomonadati</taxon>
        <taxon>Pseudomonadota</taxon>
        <taxon>Gammaproteobacteria</taxon>
        <taxon>OMG group</taxon>
        <taxon>OM182 clade</taxon>
    </lineage>
</organism>
<dbReference type="AlphaFoldDB" id="A0A2A5WAN0"/>
<dbReference type="SUPFAM" id="SSF51556">
    <property type="entry name" value="Metallo-dependent hydrolases"/>
    <property type="match status" value="1"/>
</dbReference>
<dbReference type="Gene3D" id="3.20.20.140">
    <property type="entry name" value="Metal-dependent hydrolases"/>
    <property type="match status" value="1"/>
</dbReference>